<dbReference type="InterPro" id="IPR020595">
    <property type="entry name" value="MnmG-rel_CS"/>
</dbReference>
<dbReference type="OrthoDB" id="3329at2759"/>
<protein>
    <submittedName>
        <fullName evidence="8">GIDA-domain-containing protein</fullName>
    </submittedName>
</protein>
<dbReference type="InterPro" id="IPR040131">
    <property type="entry name" value="MnmG_N"/>
</dbReference>
<feature type="domain" description="tRNA uridine 5-carboxymethylaminomethyl modification enzyme C-terminal subdomain" evidence="7">
    <location>
        <begin position="582"/>
        <end position="653"/>
    </location>
</feature>
<dbReference type="HAMAP" id="MF_00129">
    <property type="entry name" value="MnmG_GidA"/>
    <property type="match status" value="1"/>
</dbReference>
<dbReference type="GO" id="GO:0005737">
    <property type="term" value="C:cytoplasm"/>
    <property type="evidence" value="ECO:0007669"/>
    <property type="project" value="UniProtKB-ARBA"/>
</dbReference>
<accession>A0A164WQN8</accession>
<keyword evidence="9" id="KW-1185">Reference proteome</keyword>
<dbReference type="InterPro" id="IPR036188">
    <property type="entry name" value="FAD/NAD-bd_sf"/>
</dbReference>
<sequence>MRIFPPPRFFRLRWYAVLAHTALVEVWTQSSLFFAVCVIGGGHAGCEAATASARTGARTLLLTQRLDTVGELSCNPSIGGVGKGTLVREVDALDGVMGRIADKAGIQFHMLNRSKGPAVWGPRAQVDRKLYKKYMQEVIFNYQNLEVRSASVFDLVMDHDSDDSGSESLDRPTKRINGVQLETGEVIPCSKVIICTGTFLSGEIHIGLESYPAGRFSEKATTGLAASLRTSGLRLSRLKTGTPARLLKSTINFEGLEEQPGDDRPLPFSYLNRTVDNAGHQVKCYRTKTTPATHQIVRDNLHRSIHIRETIKGPRYCPSLESKLLRFKEKESHIVWLEPEGYDSDLIYPNGLSNSIPEDAQILFHRTIPGLEAVELARPAYGVEYDFVDPRELKFTLETKKIDGLYLAGQINGTTGYEEAAGQGLLAGINAGLSALHKAPFKLTRADSFIGVMVDDLIGKGAEEPYRMFTSRSEYRMTLRSDNADMRLTQLGMSFSPCCPTRFDTFAVHKGAFDETRELLKNCVLSPQGWAACDLQVPRDGIMRSAFSMLSHSKISCQNLLKAIPQLANIDPMILSRAEIEARYDPFLHRQAADLQEFEADERLEIDSSLDYDSVEGLSSEVRERLQLVRPANMGAARRMEGMTPTGMLSLLRHARRNKESKRRDTRSRVDLL</sequence>
<dbReference type="PROSITE" id="PS01281">
    <property type="entry name" value="GIDA_2"/>
    <property type="match status" value="1"/>
</dbReference>
<dbReference type="FunFam" id="3.50.50.60:FF:000145">
    <property type="entry name" value="tRNA uridine 5-carboxymethylaminomethyl modification enzyme"/>
    <property type="match status" value="1"/>
</dbReference>
<dbReference type="PANTHER" id="PTHR11806:SF0">
    <property type="entry name" value="PROTEIN MTO1 HOMOLOG, MITOCHONDRIAL"/>
    <property type="match status" value="1"/>
</dbReference>
<keyword evidence="3" id="KW-0285">Flavoprotein</keyword>
<evidence type="ECO:0000256" key="2">
    <source>
        <dbReference type="ARBA" id="ARBA00007653"/>
    </source>
</evidence>
<evidence type="ECO:0000256" key="3">
    <source>
        <dbReference type="ARBA" id="ARBA00022630"/>
    </source>
</evidence>
<dbReference type="STRING" id="1314777.A0A164WQN8"/>
<dbReference type="SUPFAM" id="SSF51905">
    <property type="entry name" value="FAD/NAD(P)-binding domain"/>
    <property type="match status" value="1"/>
</dbReference>
<dbReference type="InterPro" id="IPR002218">
    <property type="entry name" value="MnmG-rel"/>
</dbReference>
<dbReference type="SMART" id="SM01228">
    <property type="entry name" value="GIDA_assoc_3"/>
    <property type="match status" value="1"/>
</dbReference>
<dbReference type="GO" id="GO:0050660">
    <property type="term" value="F:flavin adenine dinucleotide binding"/>
    <property type="evidence" value="ECO:0007669"/>
    <property type="project" value="InterPro"/>
</dbReference>
<evidence type="ECO:0000256" key="4">
    <source>
        <dbReference type="ARBA" id="ARBA00022694"/>
    </source>
</evidence>
<dbReference type="InterPro" id="IPR047001">
    <property type="entry name" value="MnmG_C_subdom"/>
</dbReference>
<name>A0A164WQN8_9AGAM</name>
<evidence type="ECO:0000313" key="8">
    <source>
        <dbReference type="EMBL" id="KZS95267.1"/>
    </source>
</evidence>
<dbReference type="InterPro" id="IPR049312">
    <property type="entry name" value="GIDA_C_N"/>
</dbReference>
<dbReference type="Pfam" id="PF01134">
    <property type="entry name" value="GIDA"/>
    <property type="match status" value="1"/>
</dbReference>
<gene>
    <name evidence="8" type="ORF">SISNIDRAFT_543605</name>
</gene>
<proteinExistence type="inferred from homology"/>
<dbReference type="AlphaFoldDB" id="A0A164WQN8"/>
<dbReference type="Gene3D" id="3.50.50.60">
    <property type="entry name" value="FAD/NAD(P)-binding domain"/>
    <property type="match status" value="2"/>
</dbReference>
<dbReference type="InterPro" id="IPR044920">
    <property type="entry name" value="MnmG_C_subdom_sf"/>
</dbReference>
<dbReference type="PROSITE" id="PS01280">
    <property type="entry name" value="GIDA_1"/>
    <property type="match status" value="1"/>
</dbReference>
<dbReference type="GO" id="GO:0030488">
    <property type="term" value="P:tRNA methylation"/>
    <property type="evidence" value="ECO:0007669"/>
    <property type="project" value="TreeGrafter"/>
</dbReference>
<comment type="function">
    <text evidence="6">Component of the MSS1-MTO1 complex that catalyzes the 5-carboxymethylaminomethyluridine (cmnm(5)U) modification at the 34th wobble position (U34) of mitochondrial tRNAs.</text>
</comment>
<evidence type="ECO:0000256" key="6">
    <source>
        <dbReference type="ARBA" id="ARBA00054993"/>
    </source>
</evidence>
<dbReference type="EMBL" id="KV419402">
    <property type="protein sequence ID" value="KZS95267.1"/>
    <property type="molecule type" value="Genomic_DNA"/>
</dbReference>
<dbReference type="Pfam" id="PF13932">
    <property type="entry name" value="SAM_GIDA_C"/>
    <property type="match status" value="1"/>
</dbReference>
<dbReference type="PANTHER" id="PTHR11806">
    <property type="entry name" value="GLUCOSE INHIBITED DIVISION PROTEIN A"/>
    <property type="match status" value="1"/>
</dbReference>
<dbReference type="Proteomes" id="UP000076722">
    <property type="component" value="Unassembled WGS sequence"/>
</dbReference>
<organism evidence="8 9">
    <name type="scientific">Sistotremastrum niveocremeum HHB9708</name>
    <dbReference type="NCBI Taxonomy" id="1314777"/>
    <lineage>
        <taxon>Eukaryota</taxon>
        <taxon>Fungi</taxon>
        <taxon>Dikarya</taxon>
        <taxon>Basidiomycota</taxon>
        <taxon>Agaricomycotina</taxon>
        <taxon>Agaricomycetes</taxon>
        <taxon>Sistotremastrales</taxon>
        <taxon>Sistotremastraceae</taxon>
        <taxon>Sertulicium</taxon>
        <taxon>Sertulicium niveocremeum</taxon>
    </lineage>
</organism>
<dbReference type="FunFam" id="3.50.50.60:FF:000002">
    <property type="entry name" value="tRNA uridine 5-carboxymethylaminomethyl modification enzyme MnmG"/>
    <property type="match status" value="1"/>
</dbReference>
<dbReference type="Pfam" id="PF21680">
    <property type="entry name" value="GIDA_C_1st"/>
    <property type="match status" value="1"/>
</dbReference>
<evidence type="ECO:0000256" key="5">
    <source>
        <dbReference type="ARBA" id="ARBA00022827"/>
    </source>
</evidence>
<comment type="cofactor">
    <cofactor evidence="1">
        <name>FAD</name>
        <dbReference type="ChEBI" id="CHEBI:57692"/>
    </cofactor>
</comment>
<keyword evidence="5" id="KW-0274">FAD</keyword>
<comment type="similarity">
    <text evidence="2">Belongs to the MnmG family.</text>
</comment>
<evidence type="ECO:0000313" key="9">
    <source>
        <dbReference type="Proteomes" id="UP000076722"/>
    </source>
</evidence>
<keyword evidence="4" id="KW-0819">tRNA processing</keyword>
<evidence type="ECO:0000256" key="1">
    <source>
        <dbReference type="ARBA" id="ARBA00001974"/>
    </source>
</evidence>
<dbReference type="NCBIfam" id="TIGR00136">
    <property type="entry name" value="mnmG_gidA"/>
    <property type="match status" value="1"/>
</dbReference>
<dbReference type="InterPro" id="IPR004416">
    <property type="entry name" value="MnmG"/>
</dbReference>
<dbReference type="GO" id="GO:0002098">
    <property type="term" value="P:tRNA wobble uridine modification"/>
    <property type="evidence" value="ECO:0007669"/>
    <property type="project" value="InterPro"/>
</dbReference>
<dbReference type="InterPro" id="IPR026904">
    <property type="entry name" value="MnmG_C"/>
</dbReference>
<dbReference type="Gene3D" id="1.10.150.570">
    <property type="entry name" value="GidA associated domain, C-terminal subdomain"/>
    <property type="match status" value="1"/>
</dbReference>
<reference evidence="8 9" key="1">
    <citation type="journal article" date="2016" name="Mol. Biol. Evol.">
        <title>Comparative Genomics of Early-Diverging Mushroom-Forming Fungi Provides Insights into the Origins of Lignocellulose Decay Capabilities.</title>
        <authorList>
            <person name="Nagy L.G."/>
            <person name="Riley R."/>
            <person name="Tritt A."/>
            <person name="Adam C."/>
            <person name="Daum C."/>
            <person name="Floudas D."/>
            <person name="Sun H."/>
            <person name="Yadav J.S."/>
            <person name="Pangilinan J."/>
            <person name="Larsson K.H."/>
            <person name="Matsuura K."/>
            <person name="Barry K."/>
            <person name="Labutti K."/>
            <person name="Kuo R."/>
            <person name="Ohm R.A."/>
            <person name="Bhattacharya S.S."/>
            <person name="Shirouzu T."/>
            <person name="Yoshinaga Y."/>
            <person name="Martin F.M."/>
            <person name="Grigoriev I.V."/>
            <person name="Hibbett D.S."/>
        </authorList>
    </citation>
    <scope>NUCLEOTIDE SEQUENCE [LARGE SCALE GENOMIC DNA]</scope>
    <source>
        <strain evidence="8 9">HHB9708</strain>
    </source>
</reference>
<evidence type="ECO:0000259" key="7">
    <source>
        <dbReference type="SMART" id="SM01228"/>
    </source>
</evidence>